<evidence type="ECO:0000313" key="7">
    <source>
        <dbReference type="EMBL" id="KAF2765002.1"/>
    </source>
</evidence>
<keyword evidence="5 6" id="KW-0472">Membrane</keyword>
<accession>A0A6G1KXF4</accession>
<feature type="transmembrane region" description="Helical" evidence="6">
    <location>
        <begin position="125"/>
        <end position="145"/>
    </location>
</feature>
<proteinExistence type="predicted"/>
<evidence type="ECO:0000256" key="6">
    <source>
        <dbReference type="SAM" id="Phobius"/>
    </source>
</evidence>
<keyword evidence="2" id="KW-0813">Transport</keyword>
<protein>
    <submittedName>
        <fullName evidence="7">Uncharacterized protein</fullName>
    </submittedName>
</protein>
<sequence length="152" mass="17041">MSKAEKRMAAARIVKNKAGRDVTGVKWSWPQVYEAFLDPQLWFCMINAFLSSVQNGALTTFGSIMYKSFDFTQLEVLLFDIPRSGGHYVDAQQCRDGPANTHPIVSLIIFLVVGIYTRKVPNKRLYIMAASTIPPFVGMLAMSLLPNTAEYK</sequence>
<keyword evidence="8" id="KW-1185">Reference proteome</keyword>
<dbReference type="PANTHER" id="PTHR43791">
    <property type="entry name" value="PERMEASE-RELATED"/>
    <property type="match status" value="1"/>
</dbReference>
<comment type="subcellular location">
    <subcellularLocation>
        <location evidence="1">Membrane</location>
        <topology evidence="1">Multi-pass membrane protein</topology>
    </subcellularLocation>
</comment>
<dbReference type="Proteomes" id="UP000799436">
    <property type="component" value="Unassembled WGS sequence"/>
</dbReference>
<evidence type="ECO:0000256" key="1">
    <source>
        <dbReference type="ARBA" id="ARBA00004141"/>
    </source>
</evidence>
<dbReference type="OrthoDB" id="6730379at2759"/>
<dbReference type="PANTHER" id="PTHR43791:SF7">
    <property type="entry name" value="MAJOR FACILITATOR SUPERFAMILY (MFS) PROFILE DOMAIN-CONTAINING PROTEIN"/>
    <property type="match status" value="1"/>
</dbReference>
<dbReference type="InterPro" id="IPR036259">
    <property type="entry name" value="MFS_trans_sf"/>
</dbReference>
<organism evidence="7 8">
    <name type="scientific">Teratosphaeria nubilosa</name>
    <dbReference type="NCBI Taxonomy" id="161662"/>
    <lineage>
        <taxon>Eukaryota</taxon>
        <taxon>Fungi</taxon>
        <taxon>Dikarya</taxon>
        <taxon>Ascomycota</taxon>
        <taxon>Pezizomycotina</taxon>
        <taxon>Dothideomycetes</taxon>
        <taxon>Dothideomycetidae</taxon>
        <taxon>Mycosphaerellales</taxon>
        <taxon>Teratosphaeriaceae</taxon>
        <taxon>Teratosphaeria</taxon>
    </lineage>
</organism>
<keyword evidence="4 6" id="KW-1133">Transmembrane helix</keyword>
<dbReference type="GO" id="GO:0022857">
    <property type="term" value="F:transmembrane transporter activity"/>
    <property type="evidence" value="ECO:0007669"/>
    <property type="project" value="TreeGrafter"/>
</dbReference>
<evidence type="ECO:0000256" key="2">
    <source>
        <dbReference type="ARBA" id="ARBA00022448"/>
    </source>
</evidence>
<keyword evidence="3 6" id="KW-0812">Transmembrane</keyword>
<evidence type="ECO:0000256" key="5">
    <source>
        <dbReference type="ARBA" id="ARBA00023136"/>
    </source>
</evidence>
<dbReference type="SUPFAM" id="SSF103473">
    <property type="entry name" value="MFS general substrate transporter"/>
    <property type="match status" value="1"/>
</dbReference>
<reference evidence="7" key="1">
    <citation type="journal article" date="2020" name="Stud. Mycol.">
        <title>101 Dothideomycetes genomes: a test case for predicting lifestyles and emergence of pathogens.</title>
        <authorList>
            <person name="Haridas S."/>
            <person name="Albert R."/>
            <person name="Binder M."/>
            <person name="Bloem J."/>
            <person name="Labutti K."/>
            <person name="Salamov A."/>
            <person name="Andreopoulos B."/>
            <person name="Baker S."/>
            <person name="Barry K."/>
            <person name="Bills G."/>
            <person name="Bluhm B."/>
            <person name="Cannon C."/>
            <person name="Castanera R."/>
            <person name="Culley D."/>
            <person name="Daum C."/>
            <person name="Ezra D."/>
            <person name="Gonzalez J."/>
            <person name="Henrissat B."/>
            <person name="Kuo A."/>
            <person name="Liang C."/>
            <person name="Lipzen A."/>
            <person name="Lutzoni F."/>
            <person name="Magnuson J."/>
            <person name="Mondo S."/>
            <person name="Nolan M."/>
            <person name="Ohm R."/>
            <person name="Pangilinan J."/>
            <person name="Park H.-J."/>
            <person name="Ramirez L."/>
            <person name="Alfaro M."/>
            <person name="Sun H."/>
            <person name="Tritt A."/>
            <person name="Yoshinaga Y."/>
            <person name="Zwiers L.-H."/>
            <person name="Turgeon B."/>
            <person name="Goodwin S."/>
            <person name="Spatafora J."/>
            <person name="Crous P."/>
            <person name="Grigoriev I."/>
        </authorList>
    </citation>
    <scope>NUCLEOTIDE SEQUENCE</scope>
    <source>
        <strain evidence="7">CBS 116005</strain>
    </source>
</reference>
<dbReference type="GO" id="GO:0016020">
    <property type="term" value="C:membrane"/>
    <property type="evidence" value="ECO:0007669"/>
    <property type="project" value="UniProtKB-SubCell"/>
</dbReference>
<dbReference type="EMBL" id="ML995903">
    <property type="protein sequence ID" value="KAF2765002.1"/>
    <property type="molecule type" value="Genomic_DNA"/>
</dbReference>
<name>A0A6G1KXF4_9PEZI</name>
<gene>
    <name evidence="7" type="ORF">EJ03DRAFT_221056</name>
</gene>
<evidence type="ECO:0000256" key="3">
    <source>
        <dbReference type="ARBA" id="ARBA00022692"/>
    </source>
</evidence>
<evidence type="ECO:0000256" key="4">
    <source>
        <dbReference type="ARBA" id="ARBA00022989"/>
    </source>
</evidence>
<evidence type="ECO:0000313" key="8">
    <source>
        <dbReference type="Proteomes" id="UP000799436"/>
    </source>
</evidence>
<dbReference type="AlphaFoldDB" id="A0A6G1KXF4"/>